<evidence type="ECO:0000256" key="6">
    <source>
        <dbReference type="ARBA" id="ARBA00023136"/>
    </source>
</evidence>
<evidence type="ECO:0000313" key="8">
    <source>
        <dbReference type="EMBL" id="PPQ35392.1"/>
    </source>
</evidence>
<evidence type="ECO:0000313" key="9">
    <source>
        <dbReference type="Proteomes" id="UP000239724"/>
    </source>
</evidence>
<comment type="subcellular location">
    <subcellularLocation>
        <location evidence="1">Membrane</location>
        <topology evidence="1">Multi-pass membrane protein</topology>
    </subcellularLocation>
</comment>
<feature type="transmembrane region" description="Helical" evidence="7">
    <location>
        <begin position="351"/>
        <end position="369"/>
    </location>
</feature>
<feature type="transmembrane region" description="Helical" evidence="7">
    <location>
        <begin position="138"/>
        <end position="157"/>
    </location>
</feature>
<dbReference type="GO" id="GO:0005384">
    <property type="term" value="F:manganese ion transmembrane transporter activity"/>
    <property type="evidence" value="ECO:0007669"/>
    <property type="project" value="TreeGrafter"/>
</dbReference>
<dbReference type="GO" id="GO:0015293">
    <property type="term" value="F:symporter activity"/>
    <property type="evidence" value="ECO:0007669"/>
    <property type="project" value="UniProtKB-KW"/>
</dbReference>
<keyword evidence="4" id="KW-0769">Symport</keyword>
<dbReference type="GO" id="GO:0005886">
    <property type="term" value="C:plasma membrane"/>
    <property type="evidence" value="ECO:0007669"/>
    <property type="project" value="TreeGrafter"/>
</dbReference>
<sequence>MDRPGAVSPGTGHRVLQQAVRPWHRSLLRQFGPGLVTGAADDDPSGIATYSQAGAQLGCAGCWILLLCYPMMVATQEISARIGRATGGGIVAALRTRYPRWVVYLVVAMIAFANTVNLGADLGAMAEVSRLLIGGPRLAYAALFGTLCAGLLIRLRLRLYVRFVKWAALSLSVYVLAAIHAASSWNALPRLPAPSISLDRSSIVMLIVAVMGTTISPYLFVWQSSLEGERACGMPSLRERDAAVVAGEEARRIRADTCAGMAVATIVAYAVIVTAAWTLHAAGITAVETTAQAAEQLRQLAGPLTHVLFSLGILATGLLAVPMLAGSAAFAVGEALGWPVGLARMPNEAPAFHGCILAATAAGIVMNIFGANAMRALLWSAVINGVLAAPVLVAMMLVATRRETMGWLALSPVLTMLGWATAAVMAAAALTLLVILGP</sequence>
<dbReference type="AlphaFoldDB" id="A0A2S6NKA1"/>
<dbReference type="Pfam" id="PF01566">
    <property type="entry name" value="Nramp"/>
    <property type="match status" value="1"/>
</dbReference>
<evidence type="ECO:0000256" key="4">
    <source>
        <dbReference type="ARBA" id="ARBA00022847"/>
    </source>
</evidence>
<proteinExistence type="predicted"/>
<accession>A0A2S6NKA1</accession>
<dbReference type="GO" id="GO:0034755">
    <property type="term" value="P:iron ion transmembrane transport"/>
    <property type="evidence" value="ECO:0007669"/>
    <property type="project" value="TreeGrafter"/>
</dbReference>
<dbReference type="InterPro" id="IPR001046">
    <property type="entry name" value="NRAMP_fam"/>
</dbReference>
<feature type="transmembrane region" description="Helical" evidence="7">
    <location>
        <begin position="164"/>
        <end position="183"/>
    </location>
</feature>
<keyword evidence="6 7" id="KW-0472">Membrane</keyword>
<evidence type="ECO:0000256" key="3">
    <source>
        <dbReference type="ARBA" id="ARBA00022692"/>
    </source>
</evidence>
<keyword evidence="9" id="KW-1185">Reference proteome</keyword>
<dbReference type="PANTHER" id="PTHR11706:SF33">
    <property type="entry name" value="NATURAL RESISTANCE-ASSOCIATED MACROPHAGE PROTEIN 2"/>
    <property type="match status" value="1"/>
</dbReference>
<keyword evidence="2" id="KW-0813">Transport</keyword>
<feature type="transmembrane region" description="Helical" evidence="7">
    <location>
        <begin position="101"/>
        <end position="118"/>
    </location>
</feature>
<protein>
    <recommendedName>
        <fullName evidence="10">Iron transporter</fullName>
    </recommendedName>
</protein>
<dbReference type="EMBL" id="NHRY01000074">
    <property type="protein sequence ID" value="PPQ35392.1"/>
    <property type="molecule type" value="Genomic_DNA"/>
</dbReference>
<evidence type="ECO:0000256" key="5">
    <source>
        <dbReference type="ARBA" id="ARBA00022989"/>
    </source>
</evidence>
<feature type="transmembrane region" description="Helical" evidence="7">
    <location>
        <begin position="376"/>
        <end position="397"/>
    </location>
</feature>
<dbReference type="GO" id="GO:0015086">
    <property type="term" value="F:cadmium ion transmembrane transporter activity"/>
    <property type="evidence" value="ECO:0007669"/>
    <property type="project" value="TreeGrafter"/>
</dbReference>
<feature type="transmembrane region" description="Helical" evidence="7">
    <location>
        <begin position="53"/>
        <end position="74"/>
    </location>
</feature>
<name>A0A2S6NKA1_RHOGL</name>
<dbReference type="Proteomes" id="UP000239724">
    <property type="component" value="Unassembled WGS sequence"/>
</dbReference>
<feature type="transmembrane region" description="Helical" evidence="7">
    <location>
        <begin position="307"/>
        <end position="331"/>
    </location>
</feature>
<feature type="transmembrane region" description="Helical" evidence="7">
    <location>
        <begin position="417"/>
        <end position="436"/>
    </location>
</feature>
<evidence type="ECO:0000256" key="1">
    <source>
        <dbReference type="ARBA" id="ARBA00004141"/>
    </source>
</evidence>
<feature type="transmembrane region" description="Helical" evidence="7">
    <location>
        <begin position="203"/>
        <end position="221"/>
    </location>
</feature>
<gene>
    <name evidence="8" type="ORF">CCS01_07675</name>
</gene>
<organism evidence="8 9">
    <name type="scientific">Rhodopila globiformis</name>
    <name type="common">Rhodopseudomonas globiformis</name>
    <dbReference type="NCBI Taxonomy" id="1071"/>
    <lineage>
        <taxon>Bacteria</taxon>
        <taxon>Pseudomonadati</taxon>
        <taxon>Pseudomonadota</taxon>
        <taxon>Alphaproteobacteria</taxon>
        <taxon>Acetobacterales</taxon>
        <taxon>Acetobacteraceae</taxon>
        <taxon>Rhodopila</taxon>
    </lineage>
</organism>
<dbReference type="OrthoDB" id="9787548at2"/>
<evidence type="ECO:0000256" key="7">
    <source>
        <dbReference type="SAM" id="Phobius"/>
    </source>
</evidence>
<dbReference type="PANTHER" id="PTHR11706">
    <property type="entry name" value="SOLUTE CARRIER PROTEIN FAMILY 11 MEMBER"/>
    <property type="match status" value="1"/>
</dbReference>
<keyword evidence="3 7" id="KW-0812">Transmembrane</keyword>
<evidence type="ECO:0000256" key="2">
    <source>
        <dbReference type="ARBA" id="ARBA00022448"/>
    </source>
</evidence>
<comment type="caution">
    <text evidence="8">The sequence shown here is derived from an EMBL/GenBank/DDBJ whole genome shotgun (WGS) entry which is preliminary data.</text>
</comment>
<evidence type="ECO:0008006" key="10">
    <source>
        <dbReference type="Google" id="ProtNLM"/>
    </source>
</evidence>
<reference evidence="8 9" key="1">
    <citation type="journal article" date="2018" name="Arch. Microbiol.">
        <title>New insights into the metabolic potential of the phototrophic purple bacterium Rhodopila globiformis DSM 161(T) from its draft genome sequence and evidence for a vanadium-dependent nitrogenase.</title>
        <authorList>
            <person name="Imhoff J.F."/>
            <person name="Rahn T."/>
            <person name="Kunzel S."/>
            <person name="Neulinger S.C."/>
        </authorList>
    </citation>
    <scope>NUCLEOTIDE SEQUENCE [LARGE SCALE GENOMIC DNA]</scope>
    <source>
        <strain evidence="8 9">DSM 161</strain>
    </source>
</reference>
<keyword evidence="5 7" id="KW-1133">Transmembrane helix</keyword>